<evidence type="ECO:0000259" key="2">
    <source>
        <dbReference type="Pfam" id="PF16242"/>
    </source>
</evidence>
<dbReference type="InterPro" id="IPR052917">
    <property type="entry name" value="Stress-Dev_Protein"/>
</dbReference>
<evidence type="ECO:0000313" key="4">
    <source>
        <dbReference type="Proteomes" id="UP000054007"/>
    </source>
</evidence>
<dbReference type="EMBL" id="KN880431">
    <property type="protein sequence ID" value="KIY74348.1"/>
    <property type="molecule type" value="Genomic_DNA"/>
</dbReference>
<dbReference type="AlphaFoldDB" id="A0A0D7BV19"/>
<dbReference type="InterPro" id="IPR012349">
    <property type="entry name" value="Split_barrel_FMN-bd"/>
</dbReference>
<organism evidence="3 4">
    <name type="scientific">Cylindrobasidium torrendii FP15055 ss-10</name>
    <dbReference type="NCBI Taxonomy" id="1314674"/>
    <lineage>
        <taxon>Eukaryota</taxon>
        <taxon>Fungi</taxon>
        <taxon>Dikarya</taxon>
        <taxon>Basidiomycota</taxon>
        <taxon>Agaricomycotina</taxon>
        <taxon>Agaricomycetes</taxon>
        <taxon>Agaricomycetidae</taxon>
        <taxon>Agaricales</taxon>
        <taxon>Marasmiineae</taxon>
        <taxon>Physalacriaceae</taxon>
        <taxon>Cylindrobasidium</taxon>
    </lineage>
</organism>
<dbReference type="OrthoDB" id="434253at2759"/>
<dbReference type="InterPro" id="IPR038725">
    <property type="entry name" value="YdaG_split_barrel_FMN-bd"/>
</dbReference>
<feature type="region of interest" description="Disordered" evidence="1">
    <location>
        <begin position="1"/>
        <end position="21"/>
    </location>
</feature>
<sequence length="201" mass="21781">MASTLDPYTQKAEANKYSPQEKISSLHELVKSCSTGMLTTRAEDGSMHSRAMVPTSPHNATQVNLVFIGNNSSHKFEEVQHDSHVNVSFYNTSSTSWASFSGKARISRDQEAIKKHWSSSMGAYFGDLKDGVHKGDVNDPRISIIEVVPDEVRFWVAQKGAVGRAVDIAVSSVTSGTSAPGDLVTLSKAEIQLIQGLQTAQ</sequence>
<dbReference type="Pfam" id="PF16242">
    <property type="entry name" value="Pyrid_ox_like"/>
    <property type="match status" value="1"/>
</dbReference>
<reference evidence="3 4" key="1">
    <citation type="journal article" date="2015" name="Fungal Genet. Biol.">
        <title>Evolution of novel wood decay mechanisms in Agaricales revealed by the genome sequences of Fistulina hepatica and Cylindrobasidium torrendii.</title>
        <authorList>
            <person name="Floudas D."/>
            <person name="Held B.W."/>
            <person name="Riley R."/>
            <person name="Nagy L.G."/>
            <person name="Koehler G."/>
            <person name="Ransdell A.S."/>
            <person name="Younus H."/>
            <person name="Chow J."/>
            <person name="Chiniquy J."/>
            <person name="Lipzen A."/>
            <person name="Tritt A."/>
            <person name="Sun H."/>
            <person name="Haridas S."/>
            <person name="LaButti K."/>
            <person name="Ohm R.A."/>
            <person name="Kues U."/>
            <person name="Blanchette R.A."/>
            <person name="Grigoriev I.V."/>
            <person name="Minto R.E."/>
            <person name="Hibbett D.S."/>
        </authorList>
    </citation>
    <scope>NUCLEOTIDE SEQUENCE [LARGE SCALE GENOMIC DNA]</scope>
    <source>
        <strain evidence="3 4">FP15055 ss-10</strain>
    </source>
</reference>
<protein>
    <recommendedName>
        <fullName evidence="2">General stress protein FMN-binding split barrel domain-containing protein</fullName>
    </recommendedName>
</protein>
<dbReference type="SUPFAM" id="SSF50475">
    <property type="entry name" value="FMN-binding split barrel"/>
    <property type="match status" value="1"/>
</dbReference>
<name>A0A0D7BV19_9AGAR</name>
<dbReference type="PANTHER" id="PTHR34818:SF1">
    <property type="entry name" value="PROTEIN BLI-3"/>
    <property type="match status" value="1"/>
</dbReference>
<gene>
    <name evidence="3" type="ORF">CYLTODRAFT_385158</name>
</gene>
<dbReference type="Gene3D" id="2.30.110.10">
    <property type="entry name" value="Electron Transport, Fmn-binding Protein, Chain A"/>
    <property type="match status" value="1"/>
</dbReference>
<keyword evidence="4" id="KW-1185">Reference proteome</keyword>
<dbReference type="PANTHER" id="PTHR34818">
    <property type="entry name" value="PROTEIN BLI-3"/>
    <property type="match status" value="1"/>
</dbReference>
<feature type="domain" description="General stress protein FMN-binding split barrel" evidence="2">
    <location>
        <begin position="22"/>
        <end position="175"/>
    </location>
</feature>
<dbReference type="Proteomes" id="UP000054007">
    <property type="component" value="Unassembled WGS sequence"/>
</dbReference>
<evidence type="ECO:0000313" key="3">
    <source>
        <dbReference type="EMBL" id="KIY74348.1"/>
    </source>
</evidence>
<proteinExistence type="predicted"/>
<dbReference type="STRING" id="1314674.A0A0D7BV19"/>
<evidence type="ECO:0000256" key="1">
    <source>
        <dbReference type="SAM" id="MobiDB-lite"/>
    </source>
</evidence>
<accession>A0A0D7BV19</accession>